<dbReference type="PANTHER" id="PTHR28037">
    <property type="entry name" value="ALCOHOL O-ACETYLTRANSFERASE 1-RELATED"/>
    <property type="match status" value="1"/>
</dbReference>
<dbReference type="InterPro" id="IPR052058">
    <property type="entry name" value="Alcohol_O-acetyltransferase"/>
</dbReference>
<reference evidence="2" key="1">
    <citation type="journal article" date="2015" name="BMC Genomics">
        <title>Genomic and transcriptomic analysis of the endophytic fungus Pestalotiopsis fici reveals its lifestyle and high potential for synthesis of natural products.</title>
        <authorList>
            <person name="Wang X."/>
            <person name="Zhang X."/>
            <person name="Liu L."/>
            <person name="Xiang M."/>
            <person name="Wang W."/>
            <person name="Sun X."/>
            <person name="Che Y."/>
            <person name="Guo L."/>
            <person name="Liu G."/>
            <person name="Guo L."/>
            <person name="Wang C."/>
            <person name="Yin W.B."/>
            <person name="Stadler M."/>
            <person name="Zhang X."/>
            <person name="Liu X."/>
        </authorList>
    </citation>
    <scope>NUCLEOTIDE SEQUENCE [LARGE SCALE GENOMIC DNA]</scope>
    <source>
        <strain evidence="2">W106-1 / CGMCC3.15140</strain>
    </source>
</reference>
<protein>
    <recommendedName>
        <fullName evidence="3">Alcohol acetyltransferase FCK4</fullName>
    </recommendedName>
</protein>
<dbReference type="Proteomes" id="UP000030651">
    <property type="component" value="Unassembled WGS sequence"/>
</dbReference>
<dbReference type="GO" id="GO:0008080">
    <property type="term" value="F:N-acetyltransferase activity"/>
    <property type="evidence" value="ECO:0007669"/>
    <property type="project" value="TreeGrafter"/>
</dbReference>
<dbReference type="AlphaFoldDB" id="W3XGN5"/>
<dbReference type="OrthoDB" id="2150604at2759"/>
<dbReference type="PANTHER" id="PTHR28037:SF1">
    <property type="entry name" value="ALCOHOL O-ACETYLTRANSFERASE 1-RELATED"/>
    <property type="match status" value="1"/>
</dbReference>
<dbReference type="EMBL" id="KI912110">
    <property type="protein sequence ID" value="ETS85174.1"/>
    <property type="molecule type" value="Genomic_DNA"/>
</dbReference>
<dbReference type="InParanoid" id="W3XGN5"/>
<sequence>MRFASPNELRVISREYHGFYNAIVVGAIYEFRSSNFDVHSSCSFYGAVKHCIDKHPTLSAIVRDQHTDKAYFERVPTINLEEHIDIVTESDAGPSNAREKANSETTIIESLLPAILDKPWPSDIPPWRATIVPLKSGERGQDHPRCFIAFSFSHALGDGRNGFLWHRTFRDGIFDRVDEAAGTSLTTPRGEFPAPFDTPESLPISWGFLLRPLIAVLLPNFLAEFLGFRPTTSHVDPSTWTGSRMFREPGPFNSCLRLIEIDAAATQKVLQLARGHGAKLTGTMIQSFARGLSKAIPRSEATRLISGMAVNMRRAVPNTSDEMGFFVGACYETHERQDDWASPWTEKTWANARSLTEKLAEAAVTLHDQPVGLLRYVPSITKWTASKIGQERDSSFDVSNLGAFEATLPGISDDHSRCKITDMVFTHSPAVTSAPLTVSAVSVKGSRLMITIAWQPGALGIPRESEAGFVEELGTFVKKDLESLQ</sequence>
<evidence type="ECO:0000313" key="2">
    <source>
        <dbReference type="Proteomes" id="UP000030651"/>
    </source>
</evidence>
<dbReference type="InterPro" id="IPR010828">
    <property type="entry name" value="Atf2/Sli1-like"/>
</dbReference>
<dbReference type="OMA" id="DAGTWIG"/>
<name>W3XGN5_PESFW</name>
<dbReference type="GeneID" id="19268212"/>
<dbReference type="Pfam" id="PF07247">
    <property type="entry name" value="AATase"/>
    <property type="match status" value="1"/>
</dbReference>
<dbReference type="RefSeq" id="XP_007829971.1">
    <property type="nucleotide sequence ID" value="XM_007831780.1"/>
</dbReference>
<keyword evidence="2" id="KW-1185">Reference proteome</keyword>
<gene>
    <name evidence="1" type="ORF">PFICI_03199</name>
</gene>
<evidence type="ECO:0008006" key="3">
    <source>
        <dbReference type="Google" id="ProtNLM"/>
    </source>
</evidence>
<accession>W3XGN5</accession>
<dbReference type="eggNOG" id="ENOG502RC91">
    <property type="taxonomic scope" value="Eukaryota"/>
</dbReference>
<proteinExistence type="predicted"/>
<evidence type="ECO:0000313" key="1">
    <source>
        <dbReference type="EMBL" id="ETS85174.1"/>
    </source>
</evidence>
<dbReference type="KEGG" id="pfy:PFICI_03199"/>
<dbReference type="SUPFAM" id="SSF52777">
    <property type="entry name" value="CoA-dependent acyltransferases"/>
    <property type="match status" value="1"/>
</dbReference>
<dbReference type="HOGENOM" id="CLU_024469_1_0_1"/>
<organism evidence="1 2">
    <name type="scientific">Pestalotiopsis fici (strain W106-1 / CGMCC3.15140)</name>
    <dbReference type="NCBI Taxonomy" id="1229662"/>
    <lineage>
        <taxon>Eukaryota</taxon>
        <taxon>Fungi</taxon>
        <taxon>Dikarya</taxon>
        <taxon>Ascomycota</taxon>
        <taxon>Pezizomycotina</taxon>
        <taxon>Sordariomycetes</taxon>
        <taxon>Xylariomycetidae</taxon>
        <taxon>Amphisphaeriales</taxon>
        <taxon>Sporocadaceae</taxon>
        <taxon>Pestalotiopsis</taxon>
    </lineage>
</organism>